<comment type="caution">
    <text evidence="6">The sequence shown here is derived from an EMBL/GenBank/DDBJ whole genome shotgun (WGS) entry which is preliminary data.</text>
</comment>
<evidence type="ECO:0000313" key="6">
    <source>
        <dbReference type="EMBL" id="KAJ8287651.1"/>
    </source>
</evidence>
<dbReference type="PANTHER" id="PTHR46484">
    <property type="entry name" value="SI:CH211-171H4.5-RELATED"/>
    <property type="match status" value="1"/>
</dbReference>
<keyword evidence="7" id="KW-1185">Reference proteome</keyword>
<proteinExistence type="predicted"/>
<feature type="transmembrane region" description="Helical" evidence="3">
    <location>
        <begin position="254"/>
        <end position="277"/>
    </location>
</feature>
<dbReference type="OrthoDB" id="10039395at2759"/>
<keyword evidence="3" id="KW-1133">Transmembrane helix</keyword>
<dbReference type="InterPro" id="IPR013151">
    <property type="entry name" value="Immunoglobulin_dom"/>
</dbReference>
<dbReference type="InterPro" id="IPR036179">
    <property type="entry name" value="Ig-like_dom_sf"/>
</dbReference>
<feature type="compositionally biased region" description="Basic and acidic residues" evidence="2">
    <location>
        <begin position="310"/>
        <end position="324"/>
    </location>
</feature>
<keyword evidence="1" id="KW-0393">Immunoglobulin domain</keyword>
<feature type="domain" description="Ig-like" evidence="5">
    <location>
        <begin position="156"/>
        <end position="247"/>
    </location>
</feature>
<dbReference type="AlphaFoldDB" id="A0A9Q1E0Z7"/>
<evidence type="ECO:0000313" key="7">
    <source>
        <dbReference type="Proteomes" id="UP001152803"/>
    </source>
</evidence>
<dbReference type="EMBL" id="JAFJMO010000001">
    <property type="protein sequence ID" value="KAJ8287651.1"/>
    <property type="molecule type" value="Genomic_DNA"/>
</dbReference>
<feature type="region of interest" description="Disordered" evidence="2">
    <location>
        <begin position="353"/>
        <end position="397"/>
    </location>
</feature>
<sequence length="397" mass="45025">MSSVFTHLRNMDTQARLWVFCLYLQALCAPGISDEWEADIVPKLKAMTDSCVVIPCVFKYPGTQKSEDQLRAIWYKKKDTKALIYDEDQSKVDNAYKRRTKLLGKLGKLNCSLEIDDIKSYDNEEFCFRTEIPNFDQYSFKESCVLISTFEDASKPKLSHHQEPVEGSPFTVICSVIHTCPSHFPTLTWSHGTQDKIITEHKDMGHGQWESQSILTFIPTQEDDHGEVSCTVTYYGRDPMKEAIKLNMKRKFSMLYIIIPVTAAVGTAVVFGALCILMRKKYKNRIEALQRGGDHGLWNRLSRLTRRRHPGDYHDGASRPERRSIWSRFSRRPHGNNADVGYRANNEVTSVGGAHFSKPRCPSPKSNPRSSCGANSGNNYSNNSNDNCADASIYGNV</sequence>
<dbReference type="Gene3D" id="2.60.40.10">
    <property type="entry name" value="Immunoglobulins"/>
    <property type="match status" value="2"/>
</dbReference>
<feature type="compositionally biased region" description="Low complexity" evidence="2">
    <location>
        <begin position="370"/>
        <end position="397"/>
    </location>
</feature>
<gene>
    <name evidence="6" type="ORF">COCON_G00003100</name>
</gene>
<dbReference type="PROSITE" id="PS50835">
    <property type="entry name" value="IG_LIKE"/>
    <property type="match status" value="1"/>
</dbReference>
<protein>
    <recommendedName>
        <fullName evidence="5">Ig-like domain-containing protein</fullName>
    </recommendedName>
</protein>
<dbReference type="InterPro" id="IPR007110">
    <property type="entry name" value="Ig-like_dom"/>
</dbReference>
<dbReference type="Pfam" id="PF00047">
    <property type="entry name" value="ig"/>
    <property type="match status" value="1"/>
</dbReference>
<keyword evidence="3" id="KW-0472">Membrane</keyword>
<organism evidence="6 7">
    <name type="scientific">Conger conger</name>
    <name type="common">Conger eel</name>
    <name type="synonym">Muraena conger</name>
    <dbReference type="NCBI Taxonomy" id="82655"/>
    <lineage>
        <taxon>Eukaryota</taxon>
        <taxon>Metazoa</taxon>
        <taxon>Chordata</taxon>
        <taxon>Craniata</taxon>
        <taxon>Vertebrata</taxon>
        <taxon>Euteleostomi</taxon>
        <taxon>Actinopterygii</taxon>
        <taxon>Neopterygii</taxon>
        <taxon>Teleostei</taxon>
        <taxon>Anguilliformes</taxon>
        <taxon>Congridae</taxon>
        <taxon>Conger</taxon>
    </lineage>
</organism>
<feature type="chain" id="PRO_5040182195" description="Ig-like domain-containing protein" evidence="4">
    <location>
        <begin position="34"/>
        <end position="397"/>
    </location>
</feature>
<keyword evidence="3" id="KW-0812">Transmembrane</keyword>
<evidence type="ECO:0000256" key="1">
    <source>
        <dbReference type="ARBA" id="ARBA00023319"/>
    </source>
</evidence>
<evidence type="ECO:0000256" key="2">
    <source>
        <dbReference type="SAM" id="MobiDB-lite"/>
    </source>
</evidence>
<evidence type="ECO:0000256" key="3">
    <source>
        <dbReference type="SAM" id="Phobius"/>
    </source>
</evidence>
<feature type="region of interest" description="Disordered" evidence="2">
    <location>
        <begin position="308"/>
        <end position="330"/>
    </location>
</feature>
<evidence type="ECO:0000259" key="5">
    <source>
        <dbReference type="PROSITE" id="PS50835"/>
    </source>
</evidence>
<accession>A0A9Q1E0Z7</accession>
<dbReference type="Proteomes" id="UP001152803">
    <property type="component" value="Unassembled WGS sequence"/>
</dbReference>
<dbReference type="InterPro" id="IPR013783">
    <property type="entry name" value="Ig-like_fold"/>
</dbReference>
<dbReference type="PANTHER" id="PTHR46484:SF7">
    <property type="entry name" value="MYELIN-ASSOCIATED GLYCOPROTEIN-LIKE-RELATED"/>
    <property type="match status" value="1"/>
</dbReference>
<reference evidence="6" key="1">
    <citation type="journal article" date="2023" name="Science">
        <title>Genome structures resolve the early diversification of teleost fishes.</title>
        <authorList>
            <person name="Parey E."/>
            <person name="Louis A."/>
            <person name="Montfort J."/>
            <person name="Bouchez O."/>
            <person name="Roques C."/>
            <person name="Iampietro C."/>
            <person name="Lluch J."/>
            <person name="Castinel A."/>
            <person name="Donnadieu C."/>
            <person name="Desvignes T."/>
            <person name="Floi Bucao C."/>
            <person name="Jouanno E."/>
            <person name="Wen M."/>
            <person name="Mejri S."/>
            <person name="Dirks R."/>
            <person name="Jansen H."/>
            <person name="Henkel C."/>
            <person name="Chen W.J."/>
            <person name="Zahm M."/>
            <person name="Cabau C."/>
            <person name="Klopp C."/>
            <person name="Thompson A.W."/>
            <person name="Robinson-Rechavi M."/>
            <person name="Braasch I."/>
            <person name="Lecointre G."/>
            <person name="Bobe J."/>
            <person name="Postlethwait J.H."/>
            <person name="Berthelot C."/>
            <person name="Roest Crollius H."/>
            <person name="Guiguen Y."/>
        </authorList>
    </citation>
    <scope>NUCLEOTIDE SEQUENCE</scope>
    <source>
        <strain evidence="6">Concon-B</strain>
    </source>
</reference>
<feature type="signal peptide" evidence="4">
    <location>
        <begin position="1"/>
        <end position="33"/>
    </location>
</feature>
<name>A0A9Q1E0Z7_CONCO</name>
<dbReference type="SUPFAM" id="SSF48726">
    <property type="entry name" value="Immunoglobulin"/>
    <property type="match status" value="2"/>
</dbReference>
<keyword evidence="4" id="KW-0732">Signal</keyword>
<evidence type="ECO:0000256" key="4">
    <source>
        <dbReference type="SAM" id="SignalP"/>
    </source>
</evidence>